<dbReference type="Gene3D" id="3.30.70.240">
    <property type="match status" value="1"/>
</dbReference>
<dbReference type="OrthoDB" id="364892at2759"/>
<keyword evidence="1" id="KW-0963">Cytoplasm</keyword>
<dbReference type="Proteomes" id="UP000054516">
    <property type="component" value="Unassembled WGS sequence"/>
</dbReference>
<dbReference type="GO" id="GO:1990904">
    <property type="term" value="C:ribonucleoprotein complex"/>
    <property type="evidence" value="ECO:0007669"/>
    <property type="project" value="TreeGrafter"/>
</dbReference>
<dbReference type="SUPFAM" id="SSF54980">
    <property type="entry name" value="EF-G C-terminal domain-like"/>
    <property type="match status" value="1"/>
</dbReference>
<keyword evidence="2 4" id="KW-0251">Elongation factor</keyword>
<dbReference type="GO" id="GO:0003746">
    <property type="term" value="F:translation elongation factor activity"/>
    <property type="evidence" value="ECO:0007669"/>
    <property type="project" value="UniProtKB-KW"/>
</dbReference>
<evidence type="ECO:0000256" key="1">
    <source>
        <dbReference type="ARBA" id="ARBA00022490"/>
    </source>
</evidence>
<reference evidence="4" key="1">
    <citation type="submission" date="2016-03" db="EMBL/GenBank/DDBJ databases">
        <title>Draft genome sequence of Rosellinia necatrix.</title>
        <authorList>
            <person name="Kanematsu S."/>
        </authorList>
    </citation>
    <scope>NUCLEOTIDE SEQUENCE [LARGE SCALE GENOMIC DNA]</scope>
    <source>
        <strain evidence="4">W97</strain>
    </source>
</reference>
<evidence type="ECO:0000313" key="4">
    <source>
        <dbReference type="EMBL" id="GAW27121.1"/>
    </source>
</evidence>
<dbReference type="STRING" id="77044.A0A1S8AAL3"/>
<dbReference type="EMBL" id="DF977517">
    <property type="protein sequence ID" value="GAW27121.1"/>
    <property type="molecule type" value="Genomic_DNA"/>
</dbReference>
<evidence type="ECO:0000313" key="5">
    <source>
        <dbReference type="Proteomes" id="UP000054516"/>
    </source>
</evidence>
<dbReference type="PANTHER" id="PTHR42908">
    <property type="entry name" value="TRANSLATION ELONGATION FACTOR-RELATED"/>
    <property type="match status" value="1"/>
</dbReference>
<dbReference type="PANTHER" id="PTHR42908:SF10">
    <property type="entry name" value="EUKARYOTIC TRANSLATION ELONGATION FACTOR 2"/>
    <property type="match status" value="1"/>
</dbReference>
<evidence type="ECO:0000256" key="3">
    <source>
        <dbReference type="ARBA" id="ARBA00022917"/>
    </source>
</evidence>
<dbReference type="InterPro" id="IPR035647">
    <property type="entry name" value="EFG_III/V"/>
</dbReference>
<keyword evidence="3" id="KW-0648">Protein biosynthesis</keyword>
<dbReference type="GO" id="GO:0005829">
    <property type="term" value="C:cytosol"/>
    <property type="evidence" value="ECO:0007669"/>
    <property type="project" value="TreeGrafter"/>
</dbReference>
<dbReference type="GO" id="GO:0043022">
    <property type="term" value="F:ribosome binding"/>
    <property type="evidence" value="ECO:0007669"/>
    <property type="project" value="TreeGrafter"/>
</dbReference>
<dbReference type="AlphaFoldDB" id="A0A1S8AAL3"/>
<organism evidence="4">
    <name type="scientific">Rosellinia necatrix</name>
    <name type="common">White root-rot fungus</name>
    <dbReference type="NCBI Taxonomy" id="77044"/>
    <lineage>
        <taxon>Eukaryota</taxon>
        <taxon>Fungi</taxon>
        <taxon>Dikarya</taxon>
        <taxon>Ascomycota</taxon>
        <taxon>Pezizomycotina</taxon>
        <taxon>Sordariomycetes</taxon>
        <taxon>Xylariomycetidae</taxon>
        <taxon>Xylariales</taxon>
        <taxon>Xylariaceae</taxon>
        <taxon>Rosellinia</taxon>
    </lineage>
</organism>
<evidence type="ECO:0000256" key="2">
    <source>
        <dbReference type="ARBA" id="ARBA00022768"/>
    </source>
</evidence>
<accession>A0A1S8AAL3</accession>
<proteinExistence type="predicted"/>
<protein>
    <submittedName>
        <fullName evidence="4">Putative elongation factor 2</fullName>
    </submittedName>
</protein>
<dbReference type="GO" id="GO:0003924">
    <property type="term" value="F:GTPase activity"/>
    <property type="evidence" value="ECO:0007669"/>
    <property type="project" value="TreeGrafter"/>
</dbReference>
<gene>
    <name evidence="4" type="ORF">SAMD00023353_7200330</name>
</gene>
<name>A0A1S8AAL3_ROSNE</name>
<keyword evidence="5" id="KW-1185">Reference proteome</keyword>
<sequence>MESFGFNADLRQATSGQAFPQMVFDHWQLLPGGSPLDKTSKVGQIVETMRKRKGIKVEVPDVSNYYDKL</sequence>